<name>A0A166MZQ0_9AGAM</name>
<accession>A0A166MZQ0</accession>
<sequence>MFDINIRRLLYTIDPRRPSISPRHPPPVSRAGRTVDMRVVQTDPHHRRDAVHISPAGAPCA</sequence>
<protein>
    <submittedName>
        <fullName evidence="1">Uncharacterized protein</fullName>
    </submittedName>
</protein>
<dbReference type="AlphaFoldDB" id="A0A166MZQ0"/>
<proteinExistence type="predicted"/>
<dbReference type="Proteomes" id="UP000076532">
    <property type="component" value="Unassembled WGS sequence"/>
</dbReference>
<organism evidence="1 3">
    <name type="scientific">Athelia psychrophila</name>
    <dbReference type="NCBI Taxonomy" id="1759441"/>
    <lineage>
        <taxon>Eukaryota</taxon>
        <taxon>Fungi</taxon>
        <taxon>Dikarya</taxon>
        <taxon>Basidiomycota</taxon>
        <taxon>Agaricomycotina</taxon>
        <taxon>Agaricomycetes</taxon>
        <taxon>Agaricomycetidae</taxon>
        <taxon>Atheliales</taxon>
        <taxon>Atheliaceae</taxon>
        <taxon>Athelia</taxon>
    </lineage>
</organism>
<dbReference type="EMBL" id="KV417526">
    <property type="protein sequence ID" value="KZP24501.1"/>
    <property type="molecule type" value="Genomic_DNA"/>
</dbReference>
<gene>
    <name evidence="1" type="ORF">FIBSPDRAFT_857205</name>
    <name evidence="2" type="ORF">FIBSPDRAFT_857212</name>
</gene>
<reference evidence="1 3" key="1">
    <citation type="journal article" date="2016" name="Mol. Biol. Evol.">
        <title>Comparative Genomics of Early-Diverging Mushroom-Forming Fungi Provides Insights into the Origins of Lignocellulose Decay Capabilities.</title>
        <authorList>
            <person name="Nagy L.G."/>
            <person name="Riley R."/>
            <person name="Tritt A."/>
            <person name="Adam C."/>
            <person name="Daum C."/>
            <person name="Floudas D."/>
            <person name="Sun H."/>
            <person name="Yadav J.S."/>
            <person name="Pangilinan J."/>
            <person name="Larsson K.H."/>
            <person name="Matsuura K."/>
            <person name="Barry K."/>
            <person name="Labutti K."/>
            <person name="Kuo R."/>
            <person name="Ohm R.A."/>
            <person name="Bhattacharya S.S."/>
            <person name="Shirouzu T."/>
            <person name="Yoshinaga Y."/>
            <person name="Martin F.M."/>
            <person name="Grigoriev I.V."/>
            <person name="Hibbett D.S."/>
        </authorList>
    </citation>
    <scope>NUCLEOTIDE SEQUENCE [LARGE SCALE GENOMIC DNA]</scope>
    <source>
        <strain evidence="1 3">CBS 109695</strain>
    </source>
</reference>
<evidence type="ECO:0000313" key="3">
    <source>
        <dbReference type="Proteomes" id="UP000076532"/>
    </source>
</evidence>
<evidence type="ECO:0000313" key="2">
    <source>
        <dbReference type="EMBL" id="KZP24501.1"/>
    </source>
</evidence>
<dbReference type="EMBL" id="KV417526">
    <property type="protein sequence ID" value="KZP24497.1"/>
    <property type="molecule type" value="Genomic_DNA"/>
</dbReference>
<evidence type="ECO:0000313" key="1">
    <source>
        <dbReference type="EMBL" id="KZP24497.1"/>
    </source>
</evidence>
<keyword evidence="3" id="KW-1185">Reference proteome</keyword>